<feature type="region of interest" description="Disordered" evidence="4">
    <location>
        <begin position="959"/>
        <end position="979"/>
    </location>
</feature>
<evidence type="ECO:0000256" key="1">
    <source>
        <dbReference type="ARBA" id="ARBA00022448"/>
    </source>
</evidence>
<evidence type="ECO:0000256" key="5">
    <source>
        <dbReference type="SAM" id="Phobius"/>
    </source>
</evidence>
<dbReference type="Pfam" id="PF10475">
    <property type="entry name" value="Vps54_N"/>
    <property type="match status" value="1"/>
</dbReference>
<dbReference type="OrthoDB" id="10263345at2759"/>
<feature type="region of interest" description="Disordered" evidence="4">
    <location>
        <begin position="858"/>
        <end position="877"/>
    </location>
</feature>
<dbReference type="EMBL" id="JAAWWB010000017">
    <property type="protein sequence ID" value="KAG6761964.1"/>
    <property type="molecule type" value="Genomic_DNA"/>
</dbReference>
<feature type="transmembrane region" description="Helical" evidence="5">
    <location>
        <begin position="1017"/>
        <end position="1039"/>
    </location>
</feature>
<keyword evidence="8" id="KW-1185">Reference proteome</keyword>
<evidence type="ECO:0000313" key="7">
    <source>
        <dbReference type="EMBL" id="KAG6761964.1"/>
    </source>
</evidence>
<keyword evidence="2" id="KW-0653">Protein transport</keyword>
<feature type="region of interest" description="Disordered" evidence="4">
    <location>
        <begin position="910"/>
        <end position="941"/>
    </location>
</feature>
<protein>
    <recommendedName>
        <fullName evidence="6">Vacuolar protein sorting-associated protein 54 N-terminal domain-containing protein</fullName>
    </recommendedName>
</protein>
<dbReference type="GO" id="GO:0015031">
    <property type="term" value="P:protein transport"/>
    <property type="evidence" value="ECO:0007669"/>
    <property type="project" value="UniProtKB-KW"/>
</dbReference>
<feature type="compositionally biased region" description="Polar residues" evidence="4">
    <location>
        <begin position="923"/>
        <end position="933"/>
    </location>
</feature>
<evidence type="ECO:0000256" key="2">
    <source>
        <dbReference type="ARBA" id="ARBA00022927"/>
    </source>
</evidence>
<dbReference type="GO" id="GO:0042147">
    <property type="term" value="P:retrograde transport, endosome to Golgi"/>
    <property type="evidence" value="ECO:0007669"/>
    <property type="project" value="InterPro"/>
</dbReference>
<gene>
    <name evidence="7" type="ORF">POTOM_032443</name>
</gene>
<evidence type="ECO:0000313" key="8">
    <source>
        <dbReference type="Proteomes" id="UP000886885"/>
    </source>
</evidence>
<organism evidence="7 8">
    <name type="scientific">Populus tomentosa</name>
    <name type="common">Chinese white poplar</name>
    <dbReference type="NCBI Taxonomy" id="118781"/>
    <lineage>
        <taxon>Eukaryota</taxon>
        <taxon>Viridiplantae</taxon>
        <taxon>Streptophyta</taxon>
        <taxon>Embryophyta</taxon>
        <taxon>Tracheophyta</taxon>
        <taxon>Spermatophyta</taxon>
        <taxon>Magnoliopsida</taxon>
        <taxon>eudicotyledons</taxon>
        <taxon>Gunneridae</taxon>
        <taxon>Pentapetalae</taxon>
        <taxon>rosids</taxon>
        <taxon>fabids</taxon>
        <taxon>Malpighiales</taxon>
        <taxon>Salicaceae</taxon>
        <taxon>Saliceae</taxon>
        <taxon>Populus</taxon>
    </lineage>
</organism>
<comment type="caution">
    <text evidence="7">The sequence shown here is derived from an EMBL/GenBank/DDBJ whole genome shotgun (WGS) entry which is preliminary data.</text>
</comment>
<dbReference type="GO" id="GO:0032456">
    <property type="term" value="P:endocytic recycling"/>
    <property type="evidence" value="ECO:0007669"/>
    <property type="project" value="InterPro"/>
</dbReference>
<feature type="transmembrane region" description="Helical" evidence="5">
    <location>
        <begin position="319"/>
        <end position="341"/>
    </location>
</feature>
<reference evidence="7" key="1">
    <citation type="journal article" date="2020" name="bioRxiv">
        <title>Hybrid origin of Populus tomentosa Carr. identified through genome sequencing and phylogenomic analysis.</title>
        <authorList>
            <person name="An X."/>
            <person name="Gao K."/>
            <person name="Chen Z."/>
            <person name="Li J."/>
            <person name="Yang X."/>
            <person name="Yang X."/>
            <person name="Zhou J."/>
            <person name="Guo T."/>
            <person name="Zhao T."/>
            <person name="Huang S."/>
            <person name="Miao D."/>
            <person name="Khan W.U."/>
            <person name="Rao P."/>
            <person name="Ye M."/>
            <person name="Lei B."/>
            <person name="Liao W."/>
            <person name="Wang J."/>
            <person name="Ji L."/>
            <person name="Li Y."/>
            <person name="Guo B."/>
            <person name="Mustafa N.S."/>
            <person name="Li S."/>
            <person name="Yun Q."/>
            <person name="Keller S.R."/>
            <person name="Mao J."/>
            <person name="Zhang R."/>
            <person name="Strauss S.H."/>
        </authorList>
    </citation>
    <scope>NUCLEOTIDE SEQUENCE</scope>
    <source>
        <strain evidence="7">GM15</strain>
        <tissue evidence="7">Leaf</tissue>
    </source>
</reference>
<accession>A0A8X8CPU1</accession>
<feature type="domain" description="Vacuolar protein sorting-associated protein 54 N-terminal" evidence="6">
    <location>
        <begin position="400"/>
        <end position="653"/>
    </location>
</feature>
<keyword evidence="5" id="KW-1133">Transmembrane helix</keyword>
<evidence type="ECO:0000256" key="3">
    <source>
        <dbReference type="ARBA" id="ARBA00023054"/>
    </source>
</evidence>
<evidence type="ECO:0000259" key="6">
    <source>
        <dbReference type="Pfam" id="PF10475"/>
    </source>
</evidence>
<feature type="transmembrane region" description="Helical" evidence="5">
    <location>
        <begin position="353"/>
        <end position="377"/>
    </location>
</feature>
<sequence>MQPNLFPFGSVFGNPFLLNADLGEDGVRFVFESSRLFFLVPFLLLQGGGGGGDDGGMDLSKVGEKILSSVRSARSLGLLPPDVDRPEVCIYVLLLLLLLFFKLMLQMSHPFDCNGDLSEMVDILYAASEALFSAVHGTFYSKCQDWDFGIYATSLDMLLMHWRFMKKMVFIGGIDVLGLVKVPARAAAAAAVAHVLAGMPPHQRFNLPSSSEELRSIYGSRIPGHMVEELEEDFYEEFVLSKRLIGKILRACGNVPFMQSYGVCGWREMLDRNQFTRRIVVGWDFDPVRHILEHVPSEENELMYFEEQFGPKYLNFDDLSIFSGQIICVLFSTIATSINYYHHSRHFTTFVSVPVAATIIAIGTATTTAIMTVMVVAERHHGYGGVSNDSGCNVVVLGEATLRIAQLDRVAERLSHHVMEHHEVMVKGMNLVREVEKDLKVANVICMNGRRHLTSSMNEVSRDLVVNSNSKKKKALLDMLPLLTELRCALDMQKALESLVEEGNYCKAFQVLSEYLQLLDSFSGLSAIQEMSRGVEVWLGRTLQKLDALLLGVCEEFKEESYITVVDAYALIGDISGLAEKLQSFFMQEVLSESHSVLKIIVHEDLEIQMQNNRLTSSDLCHQIPESKFRMCLLRTLAILFRLMCSYHEIMSFQLESMDLVFQASDMKQDSLGSNGSLPQSVDGMLGSSSVDESTTTSMYQDCNFDVDETKSNGGEAPSSGSPWYHLRKEATTFVSQTLQRGRKNLWQLTTSRVSVLLSSAVISSMSVHQFLKNYDDLNVFILAGEAFCGVEAIEFRQKLKAVCENYLLAFHRQNIHALKMVMEKESWLKLPPDTVQVISFAGLVGDGAALIVPSHDNSSNAKLHHSKKSLKSDANSKKSGFSSWIRSGNPFSPKLIPISVEGHSSSLLNGAPAGEYDEHANDTVSPQGSGASHKSGMPVSEDENEDLLADFIDEDSQLPSRISKPKPSKSNSSHCKTDEISAQTGSSLCLLRSMDKYARFMQKLEIVNVEVFKACYFIYISCFLGICQLFEIFFYFVFETFAQQTSNSSGKSDSLNYRLKTAISRITQDCDQWIKPQLTPVSSSSPTSSSTHIHGDVTPASPSNHLLATSFGLKVYACVERGQGWVAQMKWNAYNNMTIVLQERCAAADAISLVAQILHRSKTHLQSMLLQNNPAIVEDFFVILCIDGKLLNWIFGISYVDTMSSVGEKYASMKYACPGQKGNEQWWIRNIQVLRLLLVKREGGLDWLPPYISYHTYAIYFTTWILYQILQSTYTGQLQDYFFISTGKSRIE</sequence>
<keyword evidence="5" id="KW-0812">Transmembrane</keyword>
<dbReference type="GO" id="GO:1990745">
    <property type="term" value="C:EARP complex"/>
    <property type="evidence" value="ECO:0007669"/>
    <property type="project" value="InterPro"/>
</dbReference>
<dbReference type="GO" id="GO:0005829">
    <property type="term" value="C:cytosol"/>
    <property type="evidence" value="ECO:0007669"/>
    <property type="project" value="GOC"/>
</dbReference>
<keyword evidence="3" id="KW-0175">Coiled coil</keyword>
<keyword evidence="1" id="KW-0813">Transport</keyword>
<keyword evidence="5" id="KW-0472">Membrane</keyword>
<dbReference type="InterPro" id="IPR040047">
    <property type="entry name" value="VPS50"/>
</dbReference>
<dbReference type="Proteomes" id="UP000886885">
    <property type="component" value="Chromosome 9A"/>
</dbReference>
<proteinExistence type="predicted"/>
<dbReference type="InterPro" id="IPR019515">
    <property type="entry name" value="VPS54_N"/>
</dbReference>
<dbReference type="PANTHER" id="PTHR13258">
    <property type="entry name" value="SYNDETIN"/>
    <property type="match status" value="1"/>
</dbReference>
<evidence type="ECO:0000256" key="4">
    <source>
        <dbReference type="SAM" id="MobiDB-lite"/>
    </source>
</evidence>
<name>A0A8X8CPU1_POPTO</name>
<dbReference type="GO" id="GO:0000149">
    <property type="term" value="F:SNARE binding"/>
    <property type="evidence" value="ECO:0007669"/>
    <property type="project" value="TreeGrafter"/>
</dbReference>
<dbReference type="PANTHER" id="PTHR13258:SF0">
    <property type="entry name" value="SYNDETIN"/>
    <property type="match status" value="1"/>
</dbReference>